<dbReference type="EMBL" id="RQET01000004">
    <property type="protein sequence ID" value="TGK12136.1"/>
    <property type="molecule type" value="Genomic_DNA"/>
</dbReference>
<accession>A0A4R9GJ06</accession>
<protein>
    <submittedName>
        <fullName evidence="1">Uncharacterized protein</fullName>
    </submittedName>
</protein>
<dbReference type="AlphaFoldDB" id="A0A4R9GJ06"/>
<reference evidence="1" key="1">
    <citation type="journal article" date="2019" name="PLoS Negl. Trop. Dis.">
        <title>Revisiting the worldwide diversity of Leptospira species in the environment.</title>
        <authorList>
            <person name="Vincent A.T."/>
            <person name="Schiettekatte O."/>
            <person name="Bourhy P."/>
            <person name="Veyrier F.J."/>
            <person name="Picardeau M."/>
        </authorList>
    </citation>
    <scope>NUCLEOTIDE SEQUENCE [LARGE SCALE GENOMIC DNA]</scope>
    <source>
        <strain evidence="1">SSW15</strain>
    </source>
</reference>
<dbReference type="OrthoDB" id="330387at2"/>
<comment type="caution">
    <text evidence="1">The sequence shown here is derived from an EMBL/GenBank/DDBJ whole genome shotgun (WGS) entry which is preliminary data.</text>
</comment>
<keyword evidence="2" id="KW-1185">Reference proteome</keyword>
<evidence type="ECO:0000313" key="1">
    <source>
        <dbReference type="EMBL" id="TGK12136.1"/>
    </source>
</evidence>
<evidence type="ECO:0000313" key="2">
    <source>
        <dbReference type="Proteomes" id="UP000298458"/>
    </source>
</evidence>
<proteinExistence type="predicted"/>
<dbReference type="Proteomes" id="UP000298458">
    <property type="component" value="Unassembled WGS sequence"/>
</dbReference>
<sequence>MIRFIYSIFILAVFFLNSPNDIQERILQADLAWVKSGAESIATPRQKYKLNYFLNVLANFDQNEGSQQIEKEKTNHYNSRITPQTLTFSFILSPDTSFPSFGCVPNLFSRPPPSTIHS</sequence>
<organism evidence="1 2">
    <name type="scientific">Leptospira fletcheri</name>
    <dbReference type="NCBI Taxonomy" id="2484981"/>
    <lineage>
        <taxon>Bacteria</taxon>
        <taxon>Pseudomonadati</taxon>
        <taxon>Spirochaetota</taxon>
        <taxon>Spirochaetia</taxon>
        <taxon>Leptospirales</taxon>
        <taxon>Leptospiraceae</taxon>
        <taxon>Leptospira</taxon>
    </lineage>
</organism>
<name>A0A4R9GJ06_9LEPT</name>
<gene>
    <name evidence="1" type="ORF">EHO60_07670</name>
</gene>